<dbReference type="VEuPathDB" id="FungiDB:PV10_03091"/>
<reference evidence="1 2" key="1">
    <citation type="submission" date="2015-01" db="EMBL/GenBank/DDBJ databases">
        <title>The Genome Sequence of Exophiala mesophila CBS40295.</title>
        <authorList>
            <consortium name="The Broad Institute Genomics Platform"/>
            <person name="Cuomo C."/>
            <person name="de Hoog S."/>
            <person name="Gorbushina A."/>
            <person name="Stielow B."/>
            <person name="Teixiera M."/>
            <person name="Abouelleil A."/>
            <person name="Chapman S.B."/>
            <person name="Priest M."/>
            <person name="Young S.K."/>
            <person name="Wortman J."/>
            <person name="Nusbaum C."/>
            <person name="Birren B."/>
        </authorList>
    </citation>
    <scope>NUCLEOTIDE SEQUENCE [LARGE SCALE GENOMIC DNA]</scope>
    <source>
        <strain evidence="1 2">CBS 40295</strain>
    </source>
</reference>
<dbReference type="Proteomes" id="UP000054302">
    <property type="component" value="Unassembled WGS sequence"/>
</dbReference>
<name>A0A0D2A8Y4_EXOME</name>
<proteinExistence type="predicted"/>
<sequence>MGDASSLPPSPLAEDLRSSKSSSSILPLRIITHNIRYAANPPEESELRWPERFPTLSAHFKYHIRHDFSPPSTLVGMQEVLQKQLGDLLRCTFNSSADPKQNDWDYIGVARDDGKQAGEYSPIFYRRSAWKVLHFETVWLNETGEVGKRGWDAASIRILTVGVLESTLPCSRGKTILALNTHLDDSGKVARREGAKIIRRVAAAKQHDFPAVSFTYLSGDLNSPPEDDAYKLLNAKQSGFLDVRRLVLDDEVYGDERTFTGFPEDPSAQGKWRIDFVHLGYKDQGDDDATEKEMHRVKNLVRGYAVLPNRFDNRIWMTDHRAVVVDLVI</sequence>
<evidence type="ECO:0008006" key="3">
    <source>
        <dbReference type="Google" id="ProtNLM"/>
    </source>
</evidence>
<dbReference type="HOGENOM" id="CLU_030508_0_0_1"/>
<gene>
    <name evidence="1" type="ORF">PV10_03091</name>
</gene>
<accession>A0A0D2A8Y4</accession>
<dbReference type="PANTHER" id="PTHR12121">
    <property type="entry name" value="CARBON CATABOLITE REPRESSOR PROTEIN 4"/>
    <property type="match status" value="1"/>
</dbReference>
<dbReference type="OMA" id="FYRPAVW"/>
<protein>
    <recommendedName>
        <fullName evidence="3">Endonuclease/exonuclease/phosphatase domain-containing protein</fullName>
    </recommendedName>
</protein>
<dbReference type="InterPro" id="IPR036691">
    <property type="entry name" value="Endo/exonu/phosph_ase_sf"/>
</dbReference>
<dbReference type="GO" id="GO:0000175">
    <property type="term" value="F:3'-5'-RNA exonuclease activity"/>
    <property type="evidence" value="ECO:0007669"/>
    <property type="project" value="TreeGrafter"/>
</dbReference>
<keyword evidence="2" id="KW-1185">Reference proteome</keyword>
<evidence type="ECO:0000313" key="1">
    <source>
        <dbReference type="EMBL" id="KIV95433.1"/>
    </source>
</evidence>
<dbReference type="Gene3D" id="3.60.10.10">
    <property type="entry name" value="Endonuclease/exonuclease/phosphatase"/>
    <property type="match status" value="1"/>
</dbReference>
<dbReference type="SUPFAM" id="SSF56219">
    <property type="entry name" value="DNase I-like"/>
    <property type="match status" value="1"/>
</dbReference>
<dbReference type="OrthoDB" id="276515at2759"/>
<dbReference type="EMBL" id="KN847521">
    <property type="protein sequence ID" value="KIV95433.1"/>
    <property type="molecule type" value="Genomic_DNA"/>
</dbReference>
<dbReference type="RefSeq" id="XP_016227007.1">
    <property type="nucleotide sequence ID" value="XM_016367489.1"/>
</dbReference>
<dbReference type="STRING" id="212818.A0A0D2A8Y4"/>
<evidence type="ECO:0000313" key="2">
    <source>
        <dbReference type="Proteomes" id="UP000054302"/>
    </source>
</evidence>
<dbReference type="PANTHER" id="PTHR12121:SF36">
    <property type="entry name" value="ENDONUCLEASE_EXONUCLEASE_PHOSPHATASE DOMAIN-CONTAINING PROTEIN"/>
    <property type="match status" value="1"/>
</dbReference>
<dbReference type="InterPro" id="IPR050410">
    <property type="entry name" value="CCR4/nocturin_mRNA_transcr"/>
</dbReference>
<dbReference type="AlphaFoldDB" id="A0A0D2A8Y4"/>
<dbReference type="GeneID" id="27320936"/>
<organism evidence="1 2">
    <name type="scientific">Exophiala mesophila</name>
    <name type="common">Black yeast-like fungus</name>
    <dbReference type="NCBI Taxonomy" id="212818"/>
    <lineage>
        <taxon>Eukaryota</taxon>
        <taxon>Fungi</taxon>
        <taxon>Dikarya</taxon>
        <taxon>Ascomycota</taxon>
        <taxon>Pezizomycotina</taxon>
        <taxon>Eurotiomycetes</taxon>
        <taxon>Chaetothyriomycetidae</taxon>
        <taxon>Chaetothyriales</taxon>
        <taxon>Herpotrichiellaceae</taxon>
        <taxon>Exophiala</taxon>
    </lineage>
</organism>